<dbReference type="AlphaFoldDB" id="A0A1C6RCK6"/>
<protein>
    <submittedName>
        <fullName evidence="2">Uncharacterized protein</fullName>
    </submittedName>
</protein>
<keyword evidence="1" id="KW-1133">Transmembrane helix</keyword>
<dbReference type="STRING" id="568872.GA0070624_0551"/>
<proteinExistence type="predicted"/>
<reference evidence="3" key="1">
    <citation type="submission" date="2016-06" db="EMBL/GenBank/DDBJ databases">
        <authorList>
            <person name="Varghese N."/>
            <person name="Submissions Spin"/>
        </authorList>
    </citation>
    <scope>NUCLEOTIDE SEQUENCE [LARGE SCALE GENOMIC DNA]</scope>
    <source>
        <strain evidence="3">DSM 45431</strain>
    </source>
</reference>
<keyword evidence="3" id="KW-1185">Reference proteome</keyword>
<evidence type="ECO:0000313" key="2">
    <source>
        <dbReference type="EMBL" id="SCL14886.1"/>
    </source>
</evidence>
<feature type="transmembrane region" description="Helical" evidence="1">
    <location>
        <begin position="12"/>
        <end position="30"/>
    </location>
</feature>
<dbReference type="Proteomes" id="UP000199413">
    <property type="component" value="Unassembled WGS sequence"/>
</dbReference>
<evidence type="ECO:0000256" key="1">
    <source>
        <dbReference type="SAM" id="Phobius"/>
    </source>
</evidence>
<dbReference type="EMBL" id="FMHV01000002">
    <property type="protein sequence ID" value="SCL14886.1"/>
    <property type="molecule type" value="Genomic_DNA"/>
</dbReference>
<evidence type="ECO:0000313" key="3">
    <source>
        <dbReference type="Proteomes" id="UP000199413"/>
    </source>
</evidence>
<organism evidence="2 3">
    <name type="scientific">Micromonospora rhizosphaerae</name>
    <dbReference type="NCBI Taxonomy" id="568872"/>
    <lineage>
        <taxon>Bacteria</taxon>
        <taxon>Bacillati</taxon>
        <taxon>Actinomycetota</taxon>
        <taxon>Actinomycetes</taxon>
        <taxon>Micromonosporales</taxon>
        <taxon>Micromonosporaceae</taxon>
        <taxon>Micromonospora</taxon>
    </lineage>
</organism>
<accession>A0A1C6RCK6</accession>
<feature type="transmembrane region" description="Helical" evidence="1">
    <location>
        <begin position="36"/>
        <end position="58"/>
    </location>
</feature>
<name>A0A1C6RCK6_9ACTN</name>
<dbReference type="RefSeq" id="WP_091336373.1">
    <property type="nucleotide sequence ID" value="NZ_FMHV01000002.1"/>
</dbReference>
<sequence>MRLLPKPDARLKAVAAALAAVAPLVALVVWRPQGILAVVLALLCVLLGMVAGVAVTAARQAGGAEAVAAYPPPGQPAPGSHAVDADTLEALDSQAVRDIRAVNGVSDR</sequence>
<gene>
    <name evidence="2" type="ORF">GA0070624_0551</name>
</gene>
<keyword evidence="1" id="KW-0812">Transmembrane</keyword>
<keyword evidence="1" id="KW-0472">Membrane</keyword>